<evidence type="ECO:0000259" key="6">
    <source>
        <dbReference type="Pfam" id="PF00370"/>
    </source>
</evidence>
<organism evidence="8 9">
    <name type="scientific">Microbacterium salsuginis</name>
    <dbReference type="NCBI Taxonomy" id="2722803"/>
    <lineage>
        <taxon>Bacteria</taxon>
        <taxon>Bacillati</taxon>
        <taxon>Actinomycetota</taxon>
        <taxon>Actinomycetes</taxon>
        <taxon>Micrococcales</taxon>
        <taxon>Microbacteriaceae</taxon>
        <taxon>Microbacterium</taxon>
    </lineage>
</organism>
<evidence type="ECO:0000256" key="5">
    <source>
        <dbReference type="RuleBase" id="RU003733"/>
    </source>
</evidence>
<gene>
    <name evidence="8" type="ORF">HF576_14675</name>
</gene>
<dbReference type="CDD" id="cd07804">
    <property type="entry name" value="ASKHA_NBD_FGGY_RrXK-like"/>
    <property type="match status" value="1"/>
</dbReference>
<dbReference type="PANTHER" id="PTHR43095">
    <property type="entry name" value="SUGAR KINASE"/>
    <property type="match status" value="1"/>
</dbReference>
<dbReference type="Pfam" id="PF00370">
    <property type="entry name" value="FGGY_N"/>
    <property type="match status" value="1"/>
</dbReference>
<keyword evidence="2" id="KW-0119">Carbohydrate metabolism</keyword>
<comment type="caution">
    <text evidence="8">The sequence shown here is derived from an EMBL/GenBank/DDBJ whole genome shotgun (WGS) entry which is preliminary data.</text>
</comment>
<keyword evidence="9" id="KW-1185">Reference proteome</keyword>
<keyword evidence="2" id="KW-0859">Xylose metabolism</keyword>
<dbReference type="EMBL" id="JABACI010000004">
    <property type="protein sequence ID" value="NLP85094.1"/>
    <property type="molecule type" value="Genomic_DNA"/>
</dbReference>
<dbReference type="InterPro" id="IPR018484">
    <property type="entry name" value="FGGY_N"/>
</dbReference>
<evidence type="ECO:0000259" key="7">
    <source>
        <dbReference type="Pfam" id="PF02782"/>
    </source>
</evidence>
<proteinExistence type="inferred from homology"/>
<dbReference type="GO" id="GO:0016301">
    <property type="term" value="F:kinase activity"/>
    <property type="evidence" value="ECO:0007669"/>
    <property type="project" value="UniProtKB-KW"/>
</dbReference>
<evidence type="ECO:0000256" key="3">
    <source>
        <dbReference type="ARBA" id="ARBA00022679"/>
    </source>
</evidence>
<name>A0ABX1KDI2_9MICO</name>
<dbReference type="PIRSF" id="PIRSF000538">
    <property type="entry name" value="GlpK"/>
    <property type="match status" value="1"/>
</dbReference>
<dbReference type="InterPro" id="IPR000577">
    <property type="entry name" value="Carb_kinase_FGGY"/>
</dbReference>
<accession>A0ABX1KDI2</accession>
<dbReference type="PANTHER" id="PTHR43095:SF5">
    <property type="entry name" value="XYLULOSE KINASE"/>
    <property type="match status" value="1"/>
</dbReference>
<dbReference type="PROSITE" id="PS00445">
    <property type="entry name" value="FGGY_KINASES_2"/>
    <property type="match status" value="1"/>
</dbReference>
<dbReference type="InterPro" id="IPR018483">
    <property type="entry name" value="Carb_kinase_FGGY_CS"/>
</dbReference>
<reference evidence="8 9" key="1">
    <citation type="submission" date="2020-04" db="EMBL/GenBank/DDBJ databases">
        <title>CFH 90308 Microbacterium sp.</title>
        <authorList>
            <person name="Nie G."/>
            <person name="Ming H."/>
            <person name="Xia T."/>
        </authorList>
    </citation>
    <scope>NUCLEOTIDE SEQUENCE [LARGE SCALE GENOMIC DNA]</scope>
    <source>
        <strain evidence="8 9">CFH 90308</strain>
    </source>
</reference>
<evidence type="ECO:0000256" key="2">
    <source>
        <dbReference type="ARBA" id="ARBA00022629"/>
    </source>
</evidence>
<dbReference type="SUPFAM" id="SSF53067">
    <property type="entry name" value="Actin-like ATPase domain"/>
    <property type="match status" value="2"/>
</dbReference>
<feature type="domain" description="Carbohydrate kinase FGGY N-terminal" evidence="6">
    <location>
        <begin position="1"/>
        <end position="241"/>
    </location>
</feature>
<dbReference type="Pfam" id="PF02782">
    <property type="entry name" value="FGGY_C"/>
    <property type="match status" value="1"/>
</dbReference>
<evidence type="ECO:0000313" key="9">
    <source>
        <dbReference type="Proteomes" id="UP001429745"/>
    </source>
</evidence>
<feature type="domain" description="Carbohydrate kinase FGGY C-terminal" evidence="7">
    <location>
        <begin position="255"/>
        <end position="441"/>
    </location>
</feature>
<dbReference type="InterPro" id="IPR050406">
    <property type="entry name" value="FGGY_Carb_Kinase"/>
</dbReference>
<dbReference type="InterPro" id="IPR043129">
    <property type="entry name" value="ATPase_NBD"/>
</dbReference>
<dbReference type="Proteomes" id="UP001429745">
    <property type="component" value="Unassembled WGS sequence"/>
</dbReference>
<protein>
    <submittedName>
        <fullName evidence="8">Sugar kinase</fullName>
    </submittedName>
</protein>
<sequence>MFLGIDVGTYESKGVLVDQDGTVIAHARRRHGIATPNPGHVEQDPETVWWADVTGIARELTSHPRGREIAGVGLSAIGPCVVATDADLRPLRPAILYGVDTRATAQIDRITARIGADEVFRRAGNALTSQSAGPKIAWLKDEEPDVWRAARWFMTSQSWLVAKLTGDVTIDHATAGYFHPLYDVASGEWDTTGCEDWADAARLPRIAWSTDVAGTVTAAAAAETGIPAGTPVIVGTTDSPAEAVASGVVGEGELMAMYGSSGYFIRVGDRLRVDARLWSAPFVFEGTYVLAAGTSTAGTATRWIADLLGVTVDQDEQTFAHLIELAAESEPGARGLLALPHFSGERTPFQDPASRGVLMGLGLEHTKADVARAMLEGVGHSISAAILAFRAAGAPIERVMAIGGATRNPFIIGTVSAVTGLEQVVADSPGAAFGDAFLAALGTGAVREPGDVRQWVHVRETVGPDAATRAVLTADHDDYLTLYNAIAPLQHGRRR</sequence>
<dbReference type="Gene3D" id="3.30.420.40">
    <property type="match status" value="2"/>
</dbReference>
<dbReference type="InterPro" id="IPR018485">
    <property type="entry name" value="FGGY_C"/>
</dbReference>
<evidence type="ECO:0000256" key="1">
    <source>
        <dbReference type="ARBA" id="ARBA00009156"/>
    </source>
</evidence>
<evidence type="ECO:0000313" key="8">
    <source>
        <dbReference type="EMBL" id="NLP85094.1"/>
    </source>
</evidence>
<dbReference type="RefSeq" id="WP_168913532.1">
    <property type="nucleotide sequence ID" value="NZ_JABACI010000004.1"/>
</dbReference>
<comment type="similarity">
    <text evidence="1 5">Belongs to the FGGY kinase family.</text>
</comment>
<keyword evidence="3 5" id="KW-0808">Transferase</keyword>
<keyword evidence="4 5" id="KW-0418">Kinase</keyword>
<evidence type="ECO:0000256" key="4">
    <source>
        <dbReference type="ARBA" id="ARBA00022777"/>
    </source>
</evidence>